<organism evidence="4 6">
    <name type="scientific">Enterococcus malodoratus ATCC 43197</name>
    <dbReference type="NCBI Taxonomy" id="1158601"/>
    <lineage>
        <taxon>Bacteria</taxon>
        <taxon>Bacillati</taxon>
        <taxon>Bacillota</taxon>
        <taxon>Bacilli</taxon>
        <taxon>Lactobacillales</taxon>
        <taxon>Enterococcaceae</taxon>
        <taxon>Enterococcus</taxon>
    </lineage>
</organism>
<evidence type="ECO:0000313" key="5">
    <source>
        <dbReference type="EMBL" id="EOT69378.1"/>
    </source>
</evidence>
<evidence type="ECO:0000313" key="7">
    <source>
        <dbReference type="Proteomes" id="UP000014148"/>
    </source>
</evidence>
<dbReference type="InterPro" id="IPR000182">
    <property type="entry name" value="GNAT_dom"/>
</dbReference>
<reference evidence="4 6" key="1">
    <citation type="submission" date="2013-02" db="EMBL/GenBank/DDBJ databases">
        <title>The Genome Sequence of Enterococcus malodoratus ATCC_43197.</title>
        <authorList>
            <consortium name="The Broad Institute Genome Sequencing Platform"/>
            <consortium name="The Broad Institute Genome Sequencing Center for Infectious Disease"/>
            <person name="Earl A.M."/>
            <person name="Gilmore M.S."/>
            <person name="Lebreton F."/>
            <person name="Walker B."/>
            <person name="Young S.K."/>
            <person name="Zeng Q."/>
            <person name="Gargeya S."/>
            <person name="Fitzgerald M."/>
            <person name="Haas B."/>
            <person name="Abouelleil A."/>
            <person name="Alvarado L."/>
            <person name="Arachchi H.M."/>
            <person name="Berlin A.M."/>
            <person name="Chapman S.B."/>
            <person name="Dewar J."/>
            <person name="Goldberg J."/>
            <person name="Griggs A."/>
            <person name="Gujja S."/>
            <person name="Hansen M."/>
            <person name="Howarth C."/>
            <person name="Imamovic A."/>
            <person name="Larimer J."/>
            <person name="McCowan C."/>
            <person name="Murphy C."/>
            <person name="Neiman D."/>
            <person name="Pearson M."/>
            <person name="Priest M."/>
            <person name="Roberts A."/>
            <person name="Saif S."/>
            <person name="Shea T."/>
            <person name="Sisk P."/>
            <person name="Sykes S."/>
            <person name="Wortman J."/>
            <person name="Nusbaum C."/>
            <person name="Birren B."/>
        </authorList>
    </citation>
    <scope>NUCLEOTIDE SEQUENCE [LARGE SCALE GENOMIC DNA]</scope>
    <source>
        <strain evidence="4 6">ATCC 43197</strain>
    </source>
</reference>
<dbReference type="eggNOG" id="COG0456">
    <property type="taxonomic scope" value="Bacteria"/>
</dbReference>
<evidence type="ECO:0000259" key="3">
    <source>
        <dbReference type="PROSITE" id="PS51186"/>
    </source>
</evidence>
<dbReference type="PANTHER" id="PTHR43800">
    <property type="entry name" value="PEPTIDYL-LYSINE N-ACETYLTRANSFERASE YJAB"/>
    <property type="match status" value="1"/>
</dbReference>
<dbReference type="AlphaFoldDB" id="R2RY88"/>
<dbReference type="STRING" id="71451.RV07_GL003168"/>
<keyword evidence="2" id="KW-0012">Acyltransferase</keyword>
<accession>R2RY88</accession>
<name>R2RY88_9ENTE</name>
<dbReference type="EMBL" id="AJAK01000007">
    <property type="protein sequence ID" value="EOH80869.1"/>
    <property type="molecule type" value="Genomic_DNA"/>
</dbReference>
<evidence type="ECO:0000256" key="2">
    <source>
        <dbReference type="ARBA" id="ARBA00023315"/>
    </source>
</evidence>
<evidence type="ECO:0000313" key="6">
    <source>
        <dbReference type="Proteomes" id="UP000013783"/>
    </source>
</evidence>
<dbReference type="CDD" id="cd04301">
    <property type="entry name" value="NAT_SF"/>
    <property type="match status" value="1"/>
</dbReference>
<proteinExistence type="predicted"/>
<gene>
    <name evidence="5" type="ORF">I585_00841</name>
    <name evidence="4" type="ORF">UAI_00910</name>
</gene>
<dbReference type="PATRIC" id="fig|1158601.3.peg.882"/>
<dbReference type="Gene3D" id="3.40.630.30">
    <property type="match status" value="1"/>
</dbReference>
<evidence type="ECO:0000313" key="4">
    <source>
        <dbReference type="EMBL" id="EOH80869.1"/>
    </source>
</evidence>
<dbReference type="Proteomes" id="UP000013783">
    <property type="component" value="Unassembled WGS sequence"/>
</dbReference>
<dbReference type="Pfam" id="PF13673">
    <property type="entry name" value="Acetyltransf_10"/>
    <property type="match status" value="1"/>
</dbReference>
<sequence length="154" mass="17423">MNIKQVNQNDKNEIEILLTIWESSVTATHNFLSKDNIEALIPAVKEGLLTIESLYGCYEQEIVGFIGVENEKVEMLFVAAETRGQGIGRKLFQYAIETLNGNYVDVNEQNEQGLGFYQRMGFHVFGRSELDDQGNAFPILHLKKSKTKECSNES</sequence>
<comment type="caution">
    <text evidence="4">The sequence shown here is derived from an EMBL/GenBank/DDBJ whole genome shotgun (WGS) entry which is preliminary data.</text>
</comment>
<dbReference type="PROSITE" id="PS51186">
    <property type="entry name" value="GNAT"/>
    <property type="match status" value="1"/>
</dbReference>
<keyword evidence="1" id="KW-0808">Transferase</keyword>
<dbReference type="RefSeq" id="WP_010739785.1">
    <property type="nucleotide sequence ID" value="NZ_KB946249.1"/>
</dbReference>
<dbReference type="PANTHER" id="PTHR43800:SF1">
    <property type="entry name" value="PEPTIDYL-LYSINE N-ACETYLTRANSFERASE YJAB"/>
    <property type="match status" value="1"/>
</dbReference>
<dbReference type="Proteomes" id="UP000014148">
    <property type="component" value="Unassembled WGS sequence"/>
</dbReference>
<feature type="domain" description="N-acetyltransferase" evidence="3">
    <location>
        <begin position="1"/>
        <end position="149"/>
    </location>
</feature>
<dbReference type="InterPro" id="IPR016181">
    <property type="entry name" value="Acyl_CoA_acyltransferase"/>
</dbReference>
<dbReference type="OrthoDB" id="9789605at2"/>
<dbReference type="GO" id="GO:0016747">
    <property type="term" value="F:acyltransferase activity, transferring groups other than amino-acyl groups"/>
    <property type="evidence" value="ECO:0007669"/>
    <property type="project" value="InterPro"/>
</dbReference>
<dbReference type="EMBL" id="ASWA01000002">
    <property type="protein sequence ID" value="EOT69378.1"/>
    <property type="molecule type" value="Genomic_DNA"/>
</dbReference>
<protein>
    <recommendedName>
        <fullName evidence="3">N-acetyltransferase domain-containing protein</fullName>
    </recommendedName>
</protein>
<keyword evidence="7" id="KW-1185">Reference proteome</keyword>
<evidence type="ECO:0000256" key="1">
    <source>
        <dbReference type="ARBA" id="ARBA00022679"/>
    </source>
</evidence>
<dbReference type="SUPFAM" id="SSF55729">
    <property type="entry name" value="Acyl-CoA N-acyltransferases (Nat)"/>
    <property type="match status" value="1"/>
</dbReference>
<reference evidence="5 7" key="2">
    <citation type="submission" date="2013-03" db="EMBL/GenBank/DDBJ databases">
        <title>The Genome Sequence of Enterococcus malodoratus ATCC_43197 (PacBio/Illumina hybrid assembly).</title>
        <authorList>
            <consortium name="The Broad Institute Genomics Platform"/>
            <consortium name="The Broad Institute Genome Sequencing Center for Infectious Disease"/>
            <person name="Earl A."/>
            <person name="Russ C."/>
            <person name="Gilmore M."/>
            <person name="Surin D."/>
            <person name="Walker B."/>
            <person name="Young S."/>
            <person name="Zeng Q."/>
            <person name="Gargeya S."/>
            <person name="Fitzgerald M."/>
            <person name="Haas B."/>
            <person name="Abouelleil A."/>
            <person name="Allen A.W."/>
            <person name="Alvarado L."/>
            <person name="Arachchi H.M."/>
            <person name="Berlin A.M."/>
            <person name="Chapman S.B."/>
            <person name="Gainer-Dewar J."/>
            <person name="Goldberg J."/>
            <person name="Griggs A."/>
            <person name="Gujja S."/>
            <person name="Hansen M."/>
            <person name="Howarth C."/>
            <person name="Imamovic A."/>
            <person name="Ireland A."/>
            <person name="Larimer J."/>
            <person name="McCowan C."/>
            <person name="Murphy C."/>
            <person name="Pearson M."/>
            <person name="Poon T.W."/>
            <person name="Priest M."/>
            <person name="Roberts A."/>
            <person name="Saif S."/>
            <person name="Shea T."/>
            <person name="Sisk P."/>
            <person name="Sykes S."/>
            <person name="Wortman J."/>
            <person name="Nusbaum C."/>
            <person name="Birren B."/>
        </authorList>
    </citation>
    <scope>NUCLEOTIDE SEQUENCE [LARGE SCALE GENOMIC DNA]</scope>
    <source>
        <strain evidence="5 7">ATCC 43197</strain>
    </source>
</reference>